<feature type="signal peptide" evidence="1">
    <location>
        <begin position="1"/>
        <end position="24"/>
    </location>
</feature>
<evidence type="ECO:0000313" key="2">
    <source>
        <dbReference type="EMBL" id="CAD8077522.1"/>
    </source>
</evidence>
<feature type="chain" id="PRO_5035792363" description="Transmembrane protein" evidence="1">
    <location>
        <begin position="25"/>
        <end position="150"/>
    </location>
</feature>
<keyword evidence="3" id="KW-1185">Reference proteome</keyword>
<evidence type="ECO:0000313" key="3">
    <source>
        <dbReference type="Proteomes" id="UP000688137"/>
    </source>
</evidence>
<proteinExistence type="predicted"/>
<sequence length="150" mass="17861">MTQITNRIITLSLFLIYALVKIQTENSVEKYQQGNQLVQDLKIIISERLYICRLKECKWKKIVSQGSRSHQIKPIQQTVNLECIDNLKFILKRKKVNTNLIFGQQTLRGKPQPQKRITLDNTVTYTDREMTFQYNKLKWKFKLIVLQKFV</sequence>
<dbReference type="AlphaFoldDB" id="A0A8S1MFV4"/>
<accession>A0A8S1MFV4</accession>
<reference evidence="2" key="1">
    <citation type="submission" date="2021-01" db="EMBL/GenBank/DDBJ databases">
        <authorList>
            <consortium name="Genoscope - CEA"/>
            <person name="William W."/>
        </authorList>
    </citation>
    <scope>NUCLEOTIDE SEQUENCE</scope>
</reference>
<comment type="caution">
    <text evidence="2">The sequence shown here is derived from an EMBL/GenBank/DDBJ whole genome shotgun (WGS) entry which is preliminary data.</text>
</comment>
<evidence type="ECO:0008006" key="4">
    <source>
        <dbReference type="Google" id="ProtNLM"/>
    </source>
</evidence>
<dbReference type="Proteomes" id="UP000688137">
    <property type="component" value="Unassembled WGS sequence"/>
</dbReference>
<keyword evidence="1" id="KW-0732">Signal</keyword>
<gene>
    <name evidence="2" type="ORF">PPRIM_AZ9-3.1.T0580155</name>
</gene>
<evidence type="ECO:0000256" key="1">
    <source>
        <dbReference type="SAM" id="SignalP"/>
    </source>
</evidence>
<protein>
    <recommendedName>
        <fullName evidence="4">Transmembrane protein</fullName>
    </recommendedName>
</protein>
<dbReference type="EMBL" id="CAJJDM010000059">
    <property type="protein sequence ID" value="CAD8077522.1"/>
    <property type="molecule type" value="Genomic_DNA"/>
</dbReference>
<organism evidence="2 3">
    <name type="scientific">Paramecium primaurelia</name>
    <dbReference type="NCBI Taxonomy" id="5886"/>
    <lineage>
        <taxon>Eukaryota</taxon>
        <taxon>Sar</taxon>
        <taxon>Alveolata</taxon>
        <taxon>Ciliophora</taxon>
        <taxon>Intramacronucleata</taxon>
        <taxon>Oligohymenophorea</taxon>
        <taxon>Peniculida</taxon>
        <taxon>Parameciidae</taxon>
        <taxon>Paramecium</taxon>
    </lineage>
</organism>
<name>A0A8S1MFV4_PARPR</name>